<dbReference type="Pfam" id="PF00010">
    <property type="entry name" value="HLH"/>
    <property type="match status" value="1"/>
</dbReference>
<feature type="domain" description="BHLH" evidence="5">
    <location>
        <begin position="69"/>
        <end position="132"/>
    </location>
</feature>
<keyword evidence="7" id="KW-1185">Reference proteome</keyword>
<dbReference type="InterPro" id="IPR011598">
    <property type="entry name" value="bHLH_dom"/>
</dbReference>
<dbReference type="CDD" id="cd19744">
    <property type="entry name" value="bHLH_TS_dAS-C_like"/>
    <property type="match status" value="1"/>
</dbReference>
<dbReference type="FunFam" id="4.10.280.10:FF:000060">
    <property type="entry name" value="Scute protein"/>
    <property type="match status" value="1"/>
</dbReference>
<keyword evidence="4" id="KW-0238">DNA-binding</keyword>
<dbReference type="GO" id="GO:0009653">
    <property type="term" value="P:anatomical structure morphogenesis"/>
    <property type="evidence" value="ECO:0007669"/>
    <property type="project" value="UniProtKB-ARBA"/>
</dbReference>
<dbReference type="GO" id="GO:0000981">
    <property type="term" value="F:DNA-binding transcription factor activity, RNA polymerase II-specific"/>
    <property type="evidence" value="ECO:0007669"/>
    <property type="project" value="TreeGrafter"/>
</dbReference>
<dbReference type="EMBL" id="JARPUR010000001">
    <property type="protein sequence ID" value="KAK4887306.1"/>
    <property type="molecule type" value="Genomic_DNA"/>
</dbReference>
<evidence type="ECO:0000256" key="3">
    <source>
        <dbReference type="ARBA" id="ARBA00022902"/>
    </source>
</evidence>
<dbReference type="GO" id="GO:0000977">
    <property type="term" value="F:RNA polymerase II transcription regulatory region sequence-specific DNA binding"/>
    <property type="evidence" value="ECO:0007669"/>
    <property type="project" value="TreeGrafter"/>
</dbReference>
<evidence type="ECO:0000259" key="5">
    <source>
        <dbReference type="PROSITE" id="PS50888"/>
    </source>
</evidence>
<dbReference type="GO" id="GO:0007417">
    <property type="term" value="P:central nervous system development"/>
    <property type="evidence" value="ECO:0007669"/>
    <property type="project" value="UniProtKB-ARBA"/>
</dbReference>
<dbReference type="InterPro" id="IPR036638">
    <property type="entry name" value="HLH_DNA-bd_sf"/>
</dbReference>
<dbReference type="SUPFAM" id="SSF47459">
    <property type="entry name" value="HLH, helix-loop-helix DNA-binding domain"/>
    <property type="match status" value="1"/>
</dbReference>
<evidence type="ECO:0000313" key="7">
    <source>
        <dbReference type="Proteomes" id="UP001353858"/>
    </source>
</evidence>
<gene>
    <name evidence="6" type="ORF">RN001_003577</name>
</gene>
<keyword evidence="1" id="KW-0217">Developmental protein</keyword>
<dbReference type="SMART" id="SM00353">
    <property type="entry name" value="HLH"/>
    <property type="match status" value="1"/>
</dbReference>
<dbReference type="GO" id="GO:0045944">
    <property type="term" value="P:positive regulation of transcription by RNA polymerase II"/>
    <property type="evidence" value="ECO:0007669"/>
    <property type="project" value="TreeGrafter"/>
</dbReference>
<dbReference type="GO" id="GO:0046982">
    <property type="term" value="F:protein heterodimerization activity"/>
    <property type="evidence" value="ECO:0007669"/>
    <property type="project" value="UniProtKB-ARBA"/>
</dbReference>
<evidence type="ECO:0000313" key="6">
    <source>
        <dbReference type="EMBL" id="KAK4887306.1"/>
    </source>
</evidence>
<reference evidence="7" key="1">
    <citation type="submission" date="2023-01" db="EMBL/GenBank/DDBJ databases">
        <title>Key to firefly adult light organ development and bioluminescence: homeobox transcription factors regulate luciferase expression and transportation to peroxisome.</title>
        <authorList>
            <person name="Fu X."/>
        </authorList>
    </citation>
    <scope>NUCLEOTIDE SEQUENCE [LARGE SCALE GENOMIC DNA]</scope>
</reference>
<dbReference type="Gene3D" id="4.10.280.10">
    <property type="entry name" value="Helix-loop-helix DNA-binding domain"/>
    <property type="match status" value="1"/>
</dbReference>
<proteinExistence type="predicted"/>
<comment type="caution">
    <text evidence="6">The sequence shown here is derived from an EMBL/GenBank/DDBJ whole genome shotgun (WGS) entry which is preliminary data.</text>
</comment>
<dbReference type="PANTHER" id="PTHR13935:SF106">
    <property type="entry name" value="ACHAETE-SCUTE COMPLEX PROTEIN T5-RELATED"/>
    <property type="match status" value="1"/>
</dbReference>
<name>A0AAN7PNX1_9COLE</name>
<evidence type="ECO:0000256" key="1">
    <source>
        <dbReference type="ARBA" id="ARBA00022473"/>
    </source>
</evidence>
<dbReference type="Proteomes" id="UP001353858">
    <property type="component" value="Unassembled WGS sequence"/>
</dbReference>
<evidence type="ECO:0000256" key="4">
    <source>
        <dbReference type="ARBA" id="ARBA00023125"/>
    </source>
</evidence>
<keyword evidence="3" id="KW-0524">Neurogenesis</keyword>
<organism evidence="6 7">
    <name type="scientific">Aquatica leii</name>
    <dbReference type="NCBI Taxonomy" id="1421715"/>
    <lineage>
        <taxon>Eukaryota</taxon>
        <taxon>Metazoa</taxon>
        <taxon>Ecdysozoa</taxon>
        <taxon>Arthropoda</taxon>
        <taxon>Hexapoda</taxon>
        <taxon>Insecta</taxon>
        <taxon>Pterygota</taxon>
        <taxon>Neoptera</taxon>
        <taxon>Endopterygota</taxon>
        <taxon>Coleoptera</taxon>
        <taxon>Polyphaga</taxon>
        <taxon>Elateriformia</taxon>
        <taxon>Elateroidea</taxon>
        <taxon>Lampyridae</taxon>
        <taxon>Luciolinae</taxon>
        <taxon>Aquatica</taxon>
    </lineage>
</organism>
<sequence>MVYALANTHTLSIMASDFQGEKTDILQKTNQNGLLLPNIKETPNNDVARKKSKCNSGKDLIAIRTPPPPSVARRNARERNRVKQVNNGFANLRQHIPNYIAAAFESNTGKGGNKKLSKVETLRMAVEYIRSLEKLLSLNDNSPTTSVSYPSSTSLEIEHNINYANSLASPSSEDDNISSNSTPPPPSLQYVRIIGSDAYHIVPSHVFDGNERLKLLKVENDLITDSVLIDPDEEFEKVQLSSDINTNTEISPEMYSDSSLSPGVGNGIQGFIPVFNIDEISHQPNVKEKIESIKSNEEMRILCRNLIMLQAEADNTEKQTLHVNELMTW</sequence>
<protein>
    <recommendedName>
        <fullName evidence="5">BHLH domain-containing protein</fullName>
    </recommendedName>
</protein>
<dbReference type="GO" id="GO:0061382">
    <property type="term" value="P:Malpighian tubule tip cell differentiation"/>
    <property type="evidence" value="ECO:0007669"/>
    <property type="project" value="UniProtKB-ARBA"/>
</dbReference>
<dbReference type="PROSITE" id="PS50888">
    <property type="entry name" value="BHLH"/>
    <property type="match status" value="1"/>
</dbReference>
<dbReference type="PANTHER" id="PTHR13935">
    <property type="entry name" value="ACHAETE-SCUTE TRANSCRIPTION FACTOR-RELATED"/>
    <property type="match status" value="1"/>
</dbReference>
<dbReference type="InterPro" id="IPR015660">
    <property type="entry name" value="MASH1/Ascl1a-like"/>
</dbReference>
<dbReference type="GO" id="GO:0090575">
    <property type="term" value="C:RNA polymerase II transcription regulator complex"/>
    <property type="evidence" value="ECO:0007669"/>
    <property type="project" value="TreeGrafter"/>
</dbReference>
<evidence type="ECO:0000256" key="2">
    <source>
        <dbReference type="ARBA" id="ARBA00022782"/>
    </source>
</evidence>
<keyword evidence="2" id="KW-0221">Differentiation</keyword>
<accession>A0AAN7PNX1</accession>
<dbReference type="AlphaFoldDB" id="A0AAN7PNX1"/>